<evidence type="ECO:0000256" key="6">
    <source>
        <dbReference type="ARBA" id="ARBA00023136"/>
    </source>
</evidence>
<name>A0ABY3XKS7_9GAMM</name>
<evidence type="ECO:0000256" key="2">
    <source>
        <dbReference type="ARBA" id="ARBA00007543"/>
    </source>
</evidence>
<feature type="transmembrane region" description="Helical" evidence="7">
    <location>
        <begin position="60"/>
        <end position="78"/>
    </location>
</feature>
<feature type="transmembrane region" description="Helical" evidence="7">
    <location>
        <begin position="12"/>
        <end position="39"/>
    </location>
</feature>
<dbReference type="InterPro" id="IPR003317">
    <property type="entry name" value="Cyt-d_oxidase_su2"/>
</dbReference>
<feature type="transmembrane region" description="Helical" evidence="7">
    <location>
        <begin position="84"/>
        <end position="102"/>
    </location>
</feature>
<dbReference type="Proteomes" id="UP000829194">
    <property type="component" value="Chromosome"/>
</dbReference>
<dbReference type="Pfam" id="PF02322">
    <property type="entry name" value="Cyt_bd_oxida_II"/>
    <property type="match status" value="1"/>
</dbReference>
<feature type="transmembrane region" description="Helical" evidence="7">
    <location>
        <begin position="194"/>
        <end position="216"/>
    </location>
</feature>
<dbReference type="EMBL" id="CP093547">
    <property type="protein sequence ID" value="UNP32209.1"/>
    <property type="molecule type" value="Genomic_DNA"/>
</dbReference>
<proteinExistence type="inferred from homology"/>
<keyword evidence="6 7" id="KW-0472">Membrane</keyword>
<dbReference type="PANTHER" id="PTHR43141">
    <property type="entry name" value="CYTOCHROME BD2 SUBUNIT II"/>
    <property type="match status" value="1"/>
</dbReference>
<comment type="similarity">
    <text evidence="2">Belongs to the cytochrome ubiquinol oxidase subunit 2 family.</text>
</comment>
<protein>
    <submittedName>
        <fullName evidence="8">Cytochrome d ubiquinol oxidase subunit II</fullName>
    </submittedName>
</protein>
<keyword evidence="4 7" id="KW-0812">Transmembrane</keyword>
<organism evidence="8 9">
    <name type="scientific">Lysobacter gummosus</name>
    <dbReference type="NCBI Taxonomy" id="262324"/>
    <lineage>
        <taxon>Bacteria</taxon>
        <taxon>Pseudomonadati</taxon>
        <taxon>Pseudomonadota</taxon>
        <taxon>Gammaproteobacteria</taxon>
        <taxon>Lysobacterales</taxon>
        <taxon>Lysobacteraceae</taxon>
        <taxon>Lysobacter</taxon>
    </lineage>
</organism>
<comment type="subcellular location">
    <subcellularLocation>
        <location evidence="1">Cell membrane</location>
        <topology evidence="1">Multi-pass membrane protein</topology>
    </subcellularLocation>
</comment>
<feature type="transmembrane region" description="Helical" evidence="7">
    <location>
        <begin position="261"/>
        <end position="283"/>
    </location>
</feature>
<evidence type="ECO:0000256" key="7">
    <source>
        <dbReference type="SAM" id="Phobius"/>
    </source>
</evidence>
<accession>A0ABY3XKS7</accession>
<evidence type="ECO:0000256" key="4">
    <source>
        <dbReference type="ARBA" id="ARBA00022692"/>
    </source>
</evidence>
<keyword evidence="9" id="KW-1185">Reference proteome</keyword>
<evidence type="ECO:0000256" key="5">
    <source>
        <dbReference type="ARBA" id="ARBA00022989"/>
    </source>
</evidence>
<evidence type="ECO:0000256" key="3">
    <source>
        <dbReference type="ARBA" id="ARBA00022475"/>
    </source>
</evidence>
<feature type="transmembrane region" description="Helical" evidence="7">
    <location>
        <begin position="159"/>
        <end position="182"/>
    </location>
</feature>
<dbReference type="NCBIfam" id="TIGR00203">
    <property type="entry name" value="cydB"/>
    <property type="match status" value="1"/>
</dbReference>
<feature type="transmembrane region" description="Helical" evidence="7">
    <location>
        <begin position="114"/>
        <end position="139"/>
    </location>
</feature>
<feature type="transmembrane region" description="Helical" evidence="7">
    <location>
        <begin position="231"/>
        <end position="249"/>
    </location>
</feature>
<feature type="transmembrane region" description="Helical" evidence="7">
    <location>
        <begin position="303"/>
        <end position="326"/>
    </location>
</feature>
<evidence type="ECO:0000313" key="8">
    <source>
        <dbReference type="EMBL" id="UNP32209.1"/>
    </source>
</evidence>
<keyword evidence="5 7" id="KW-1133">Transmembrane helix</keyword>
<dbReference type="RefSeq" id="WP_237049904.1">
    <property type="nucleotide sequence ID" value="NZ_CP011131.1"/>
</dbReference>
<dbReference type="PANTHER" id="PTHR43141:SF4">
    <property type="entry name" value="CYTOCHROME BD2 SUBUNIT II"/>
    <property type="match status" value="1"/>
</dbReference>
<keyword evidence="3" id="KW-1003">Cell membrane</keyword>
<gene>
    <name evidence="8" type="primary">cydB</name>
    <name evidence="8" type="ORF">MOV92_22515</name>
</gene>
<evidence type="ECO:0000256" key="1">
    <source>
        <dbReference type="ARBA" id="ARBA00004651"/>
    </source>
</evidence>
<sequence>MGIGLDLPTLLIAVIAFGIFVYGTLNGFELGVGLLFPFFRGDCDRQLMMNTLAPIWGGNETWLVLCGAALFAAFPVAYATLLPAGYLPLVLMLCGLIFRGVAFKLRAKFNRTRFLCDAAFCGGSALATLAQGMVLGILLQGTPAIEQHYAGDDWDWLSPFSLFCGIGLLVAYAALGCAWLIMKTRGPLQQGMFIAMRLLTPALLAMIGIVSLWTVIGQAEVRARWLDPHNLPYFLLMPLLVLGCVIGILRAVERRRECAPFLFAMSLMLLAYSGLIISIFPNIVSPDVGLWNAPSAHCSQVLALIKTAIILPFVVAYTALNYWVFLGKDRHDDRRR</sequence>
<reference evidence="8 9" key="1">
    <citation type="submission" date="2022-03" db="EMBL/GenBank/DDBJ databases">
        <title>Complete genome sequence of Lysobacter capsici VKM B-2533 and Lysobacter gummosus 10.1.1, promising sources of lytic agents.</title>
        <authorList>
            <person name="Tarlachkov S.V."/>
            <person name="Kudryakova I.V."/>
            <person name="Afoshin A.S."/>
            <person name="Leontyevskaya E.A."/>
            <person name="Leontyevskaya N.V."/>
        </authorList>
    </citation>
    <scope>NUCLEOTIDE SEQUENCE [LARGE SCALE GENOMIC DNA]</scope>
    <source>
        <strain evidence="8 9">10.1.1</strain>
    </source>
</reference>
<evidence type="ECO:0000313" key="9">
    <source>
        <dbReference type="Proteomes" id="UP000829194"/>
    </source>
</evidence>